<keyword evidence="5" id="KW-0067">ATP-binding</keyword>
<dbReference type="GO" id="GO:0140359">
    <property type="term" value="F:ABC-type transporter activity"/>
    <property type="evidence" value="ECO:0007669"/>
    <property type="project" value="InterPro"/>
</dbReference>
<feature type="transmembrane region" description="Helical" evidence="9">
    <location>
        <begin position="951"/>
        <end position="969"/>
    </location>
</feature>
<feature type="transmembrane region" description="Helical" evidence="9">
    <location>
        <begin position="918"/>
        <end position="939"/>
    </location>
</feature>
<dbReference type="Pfam" id="PF00005">
    <property type="entry name" value="ABC_tran"/>
    <property type="match status" value="2"/>
</dbReference>
<keyword evidence="7 9" id="KW-0472">Membrane</keyword>
<keyword evidence="2" id="KW-0813">Transport</keyword>
<dbReference type="Gene3D" id="1.20.1560.10">
    <property type="entry name" value="ABC transporter type 1, transmembrane domain"/>
    <property type="match status" value="2"/>
</dbReference>
<evidence type="ECO:0000313" key="13">
    <source>
        <dbReference type="Proteomes" id="UP001328107"/>
    </source>
</evidence>
<organism evidence="12 13">
    <name type="scientific">Pristionchus mayeri</name>
    <dbReference type="NCBI Taxonomy" id="1317129"/>
    <lineage>
        <taxon>Eukaryota</taxon>
        <taxon>Metazoa</taxon>
        <taxon>Ecdysozoa</taxon>
        <taxon>Nematoda</taxon>
        <taxon>Chromadorea</taxon>
        <taxon>Rhabditida</taxon>
        <taxon>Rhabditina</taxon>
        <taxon>Diplogasteromorpha</taxon>
        <taxon>Diplogasteroidea</taxon>
        <taxon>Neodiplogasteridae</taxon>
        <taxon>Pristionchus</taxon>
    </lineage>
</organism>
<dbReference type="CDD" id="cd03250">
    <property type="entry name" value="ABCC_MRP_domain1"/>
    <property type="match status" value="1"/>
</dbReference>
<comment type="caution">
    <text evidence="12">The sequence shown here is derived from an EMBL/GenBank/DDBJ whole genome shotgun (WGS) entry which is preliminary data.</text>
</comment>
<evidence type="ECO:0000256" key="7">
    <source>
        <dbReference type="ARBA" id="ARBA00023136"/>
    </source>
</evidence>
<evidence type="ECO:0000256" key="4">
    <source>
        <dbReference type="ARBA" id="ARBA00022741"/>
    </source>
</evidence>
<reference evidence="13" key="1">
    <citation type="submission" date="2022-10" db="EMBL/GenBank/DDBJ databases">
        <title>Genome assembly of Pristionchus species.</title>
        <authorList>
            <person name="Yoshida K."/>
            <person name="Sommer R.J."/>
        </authorList>
    </citation>
    <scope>NUCLEOTIDE SEQUENCE [LARGE SCALE GENOMIC DNA]</scope>
    <source>
        <strain evidence="13">RS5460</strain>
    </source>
</reference>
<dbReference type="CDD" id="cd03244">
    <property type="entry name" value="ABCC_MRP_domain2"/>
    <property type="match status" value="1"/>
</dbReference>
<dbReference type="PANTHER" id="PTHR24223">
    <property type="entry name" value="ATP-BINDING CASSETTE SUB-FAMILY C"/>
    <property type="match status" value="1"/>
</dbReference>
<accession>A0AAN5D656</accession>
<sequence length="1239" mass="140515">FETIRNLFRIVMEGAWYYFDRYLLLWMFPLLGKGARGNLTEDDLPELETTQLNENLVRQWKKEWNDAFEEFDSRRRNGKLRFPDEKPSIIWPFFRIFSIRLIFSIGIRVAEDFVHFAKPLLLSLLIEYLSSVNASLLYGGLIIAGCYLMAQLRSSLNNIFFREQNEMATLLQSTLISAVHDKSLHLSPSSRASTSDSDVMHLVMTDVQCMFDTFRLMHNFVSAPLQFLFAFFLLWRTLGPACIAAITVTVMMIPLNHWLWNRSKELLTERSRVRRKRLKTCSEMLSCMKTIKFYAWDSAFEKKIEKLRRNEVDFNRRGNLFMRASEFVNVAAPFIMAVLCFSIYLLTDAHGVLTPQIALFSLTIFNQLQLPVELCRTLVYICSFCTVSHDRLRAFFALEETDEIQSKIIDGDVVIDISEAYFEWKQEDATLKDINLTLRKGELTVVMGSVGAGKSSLLSAIAGSMQLQSGYFNRKGKVALVSQQTWLMNTSVKENILFGREFEAEKYQKIVEVCELEHDFAVIAKGDQTIVGENGSLLSGGQKARVSLARAVYQDVDIYLLDDPLAAVDVHIGARIYRNVIGERGLLKDTTRILITHNVKYTEGSTVMLMKEGTLTKATEDIEKLTSTLETKDNNDEHANQLETSDNKEPELRKRNSPDTMTTTDGDRKQAHDKKENTNIWLYLMRAAGMRNVVYFLLLQVVHFAFQSTRSIYVASWSGIDDSEMGSNILNFALFGAVEIISFLISFHFFETACAESALNIHTPLLRDVLALPMRFFDTHSSADVLSRFGSDLERVDQEIPKTTRNLLKGAMQVMSIFFVLSYTSPLIVCVLIPMVVVFFKAMTPFISTSKQVLKMELQTRTPVHSFIKECYSGRDTIRAFAKEDHTASILGSRMDRFIRCRLAGLWTTRWLCHYTDVMANLVVLFAALSAVISCLYFGVAPALAGLSLSYAFSLNMLNTFIHMLSYTAHYKMSAERLRDYSRLKKEQGYNVQTNTMDWIDEPAIEIQNLSVRYAENLPLVLNNLSISIAAREKVAVVGRTGSGKSSLTMALFRMVEPSSGRILISGKPIDSVDLSELRGALAIIPQDPLLFSGTLRSNLDPFQTCSYGELWKALEACQMKETIDNLGGLDCKIEESGNNLSVGQRQLLCLARVLVKRVTILILDEATSSIDNRSAELIHAVVRDRFAHATVISIAHRLECIESYDRVLVMHDGEVAEFNSPENLLKNPDSKYSKMIVK</sequence>
<dbReference type="SUPFAM" id="SSF52540">
    <property type="entry name" value="P-loop containing nucleoside triphosphate hydrolases"/>
    <property type="match status" value="2"/>
</dbReference>
<dbReference type="PANTHER" id="PTHR24223:SF415">
    <property type="entry name" value="FI20190P1"/>
    <property type="match status" value="1"/>
</dbReference>
<dbReference type="InterPro" id="IPR003439">
    <property type="entry name" value="ABC_transporter-like_ATP-bd"/>
</dbReference>
<dbReference type="InterPro" id="IPR036640">
    <property type="entry name" value="ABC1_TM_sf"/>
</dbReference>
<dbReference type="SUPFAM" id="SSF90123">
    <property type="entry name" value="ABC transporter transmembrane region"/>
    <property type="match status" value="2"/>
</dbReference>
<evidence type="ECO:0000256" key="6">
    <source>
        <dbReference type="ARBA" id="ARBA00022989"/>
    </source>
</evidence>
<feature type="transmembrane region" description="Helical" evidence="9">
    <location>
        <begin position="727"/>
        <end position="750"/>
    </location>
</feature>
<evidence type="ECO:0000256" key="8">
    <source>
        <dbReference type="SAM" id="MobiDB-lite"/>
    </source>
</evidence>
<feature type="transmembrane region" description="Helical" evidence="9">
    <location>
        <begin position="680"/>
        <end position="706"/>
    </location>
</feature>
<dbReference type="PROSITE" id="PS50893">
    <property type="entry name" value="ABC_TRANSPORTER_2"/>
    <property type="match status" value="2"/>
</dbReference>
<protein>
    <recommendedName>
        <fullName evidence="14">ABC transporter ATP-binding protein</fullName>
    </recommendedName>
</protein>
<feature type="domain" description="ABC transmembrane type-1" evidence="11">
    <location>
        <begin position="697"/>
        <end position="957"/>
    </location>
</feature>
<comment type="subcellular location">
    <subcellularLocation>
        <location evidence="1">Membrane</location>
        <topology evidence="1">Multi-pass membrane protein</topology>
    </subcellularLocation>
</comment>
<feature type="non-terminal residue" evidence="12">
    <location>
        <position position="1"/>
    </location>
</feature>
<evidence type="ECO:0000313" key="12">
    <source>
        <dbReference type="EMBL" id="GMR57483.1"/>
    </source>
</evidence>
<proteinExistence type="predicted"/>
<dbReference type="SMART" id="SM00382">
    <property type="entry name" value="AAA"/>
    <property type="match status" value="2"/>
</dbReference>
<evidence type="ECO:0008006" key="14">
    <source>
        <dbReference type="Google" id="ProtNLM"/>
    </source>
</evidence>
<feature type="region of interest" description="Disordered" evidence="8">
    <location>
        <begin position="627"/>
        <end position="672"/>
    </location>
</feature>
<feature type="domain" description="ABC transporter" evidence="10">
    <location>
        <begin position="1005"/>
        <end position="1238"/>
    </location>
</feature>
<dbReference type="GO" id="GO:0005524">
    <property type="term" value="F:ATP binding"/>
    <property type="evidence" value="ECO:0007669"/>
    <property type="project" value="UniProtKB-KW"/>
</dbReference>
<dbReference type="EMBL" id="BTRK01000006">
    <property type="protein sequence ID" value="GMR57483.1"/>
    <property type="molecule type" value="Genomic_DNA"/>
</dbReference>
<keyword evidence="13" id="KW-1185">Reference proteome</keyword>
<keyword evidence="4" id="KW-0547">Nucleotide-binding</keyword>
<keyword evidence="3 9" id="KW-0812">Transmembrane</keyword>
<dbReference type="InterPro" id="IPR050173">
    <property type="entry name" value="ABC_transporter_C-like"/>
</dbReference>
<evidence type="ECO:0000256" key="9">
    <source>
        <dbReference type="SAM" id="Phobius"/>
    </source>
</evidence>
<dbReference type="Pfam" id="PF00664">
    <property type="entry name" value="ABC_membrane"/>
    <property type="match status" value="2"/>
</dbReference>
<feature type="transmembrane region" description="Helical" evidence="9">
    <location>
        <begin position="241"/>
        <end position="260"/>
    </location>
</feature>
<dbReference type="AlphaFoldDB" id="A0AAN5D656"/>
<dbReference type="PROSITE" id="PS00211">
    <property type="entry name" value="ABC_TRANSPORTER_1"/>
    <property type="match status" value="2"/>
</dbReference>
<evidence type="ECO:0000259" key="10">
    <source>
        <dbReference type="PROSITE" id="PS50893"/>
    </source>
</evidence>
<name>A0AAN5D656_9BILA</name>
<dbReference type="FunFam" id="3.40.50.300:FF:000630">
    <property type="entry name" value="ATP-binding cassette (ABC) transporter, putative"/>
    <property type="match status" value="1"/>
</dbReference>
<feature type="transmembrane region" description="Helical" evidence="9">
    <location>
        <begin position="817"/>
        <end position="840"/>
    </location>
</feature>
<dbReference type="GO" id="GO:0016020">
    <property type="term" value="C:membrane"/>
    <property type="evidence" value="ECO:0007669"/>
    <property type="project" value="UniProtKB-SubCell"/>
</dbReference>
<feature type="transmembrane region" description="Helical" evidence="9">
    <location>
        <begin position="327"/>
        <end position="346"/>
    </location>
</feature>
<keyword evidence="6 9" id="KW-1133">Transmembrane helix</keyword>
<evidence type="ECO:0000259" key="11">
    <source>
        <dbReference type="PROSITE" id="PS50929"/>
    </source>
</evidence>
<feature type="compositionally biased region" description="Basic and acidic residues" evidence="8">
    <location>
        <begin position="627"/>
        <end position="657"/>
    </location>
</feature>
<dbReference type="InterPro" id="IPR003593">
    <property type="entry name" value="AAA+_ATPase"/>
</dbReference>
<feature type="transmembrane region" description="Helical" evidence="9">
    <location>
        <begin position="130"/>
        <end position="150"/>
    </location>
</feature>
<dbReference type="Gene3D" id="3.40.50.300">
    <property type="entry name" value="P-loop containing nucleotide triphosphate hydrolases"/>
    <property type="match status" value="2"/>
</dbReference>
<gene>
    <name evidence="12" type="ORF">PMAYCL1PPCAC_27678</name>
</gene>
<evidence type="ECO:0000256" key="5">
    <source>
        <dbReference type="ARBA" id="ARBA00022840"/>
    </source>
</evidence>
<evidence type="ECO:0000256" key="2">
    <source>
        <dbReference type="ARBA" id="ARBA00022448"/>
    </source>
</evidence>
<feature type="domain" description="ABC transporter" evidence="10">
    <location>
        <begin position="415"/>
        <end position="652"/>
    </location>
</feature>
<dbReference type="PROSITE" id="PS50929">
    <property type="entry name" value="ABC_TM1F"/>
    <property type="match status" value="2"/>
</dbReference>
<dbReference type="InterPro" id="IPR017871">
    <property type="entry name" value="ABC_transporter-like_CS"/>
</dbReference>
<evidence type="ECO:0000256" key="1">
    <source>
        <dbReference type="ARBA" id="ARBA00004141"/>
    </source>
</evidence>
<dbReference type="InterPro" id="IPR027417">
    <property type="entry name" value="P-loop_NTPase"/>
</dbReference>
<evidence type="ECO:0000256" key="3">
    <source>
        <dbReference type="ARBA" id="ARBA00022692"/>
    </source>
</evidence>
<feature type="transmembrane region" description="Helical" evidence="9">
    <location>
        <begin position="216"/>
        <end position="235"/>
    </location>
</feature>
<feature type="domain" description="ABC transmembrane type-1" evidence="11">
    <location>
        <begin position="119"/>
        <end position="372"/>
    </location>
</feature>
<dbReference type="InterPro" id="IPR011527">
    <property type="entry name" value="ABC1_TM_dom"/>
</dbReference>
<dbReference type="Proteomes" id="UP001328107">
    <property type="component" value="Unassembled WGS sequence"/>
</dbReference>
<dbReference type="FunFam" id="3.40.50.300:FF:000997">
    <property type="entry name" value="Multidrug resistance-associated protein 1"/>
    <property type="match status" value="1"/>
</dbReference>
<feature type="transmembrane region" description="Helical" evidence="9">
    <location>
        <begin position="89"/>
        <end position="110"/>
    </location>
</feature>
<dbReference type="GO" id="GO:0016887">
    <property type="term" value="F:ATP hydrolysis activity"/>
    <property type="evidence" value="ECO:0007669"/>
    <property type="project" value="InterPro"/>
</dbReference>